<dbReference type="KEGG" id="kcm:ABWK59_14425"/>
<organism evidence="6">
    <name type="scientific">Kitasatospora camelliae</name>
    <dbReference type="NCBI Taxonomy" id="3156397"/>
    <lineage>
        <taxon>Bacteria</taxon>
        <taxon>Bacillati</taxon>
        <taxon>Actinomycetota</taxon>
        <taxon>Actinomycetes</taxon>
        <taxon>Kitasatosporales</taxon>
        <taxon>Streptomycetaceae</taxon>
        <taxon>Kitasatospora</taxon>
    </lineage>
</organism>
<dbReference type="RefSeq" id="WP_354640988.1">
    <property type="nucleotide sequence ID" value="NZ_CP159872.1"/>
</dbReference>
<reference evidence="6" key="1">
    <citation type="submission" date="2024-06" db="EMBL/GenBank/DDBJ databases">
        <title>The genome sequences of Kitasatospora sp. strain HUAS MG31.</title>
        <authorList>
            <person name="Mo P."/>
        </authorList>
    </citation>
    <scope>NUCLEOTIDE SEQUENCE</scope>
    <source>
        <strain evidence="6">HUAS MG31</strain>
    </source>
</reference>
<dbReference type="InterPro" id="IPR000719">
    <property type="entry name" value="Prot_kinase_dom"/>
</dbReference>
<dbReference type="GO" id="GO:0004672">
    <property type="term" value="F:protein kinase activity"/>
    <property type="evidence" value="ECO:0007669"/>
    <property type="project" value="InterPro"/>
</dbReference>
<comment type="similarity">
    <text evidence="1">Belongs to the protein kinase superfamily. STE Ser/Thr protein kinase family. STE20 subfamily.</text>
</comment>
<keyword evidence="4" id="KW-0472">Membrane</keyword>
<protein>
    <recommendedName>
        <fullName evidence="5">Protein kinase domain-containing protein</fullName>
    </recommendedName>
</protein>
<evidence type="ECO:0000256" key="1">
    <source>
        <dbReference type="ARBA" id="ARBA00008874"/>
    </source>
</evidence>
<accession>A0AAU8JXK2</accession>
<sequence>MTDRPVGEAVPAQDLETGAPVLLSARELPELLVPGEVTGAQDPAYGERIADRAAQSVAGAPDHPRLLRSVAAAVDGDLLWVAEERLPGTPLARLAGNGPVSPYRVAELAADLAGALRVLHEAGLEHGNLTCDSVLVCEDGAALLGGLLLGAVEEELCEALGSPVPRRVYEARAVLLGPRAERWPAEAGPAGDCWALGVLLHRLLTGHAPYPEDDLPSLLAAVRDGRRHPVEGCGPLGPLVDRLLAEDPAHRPGPAEVQRELRALLAGAPEPYEGGVESALLLPVLRPPGPLVPHRRTVRQRTSAAGREAERVVRPPRVPPALLGPLLVGGVVLALVGALAAVVLIAG</sequence>
<keyword evidence="4" id="KW-0812">Transmembrane</keyword>
<dbReference type="AlphaFoldDB" id="A0AAU8JXK2"/>
<dbReference type="InterPro" id="IPR051931">
    <property type="entry name" value="PAK3-like"/>
</dbReference>
<keyword evidence="3" id="KW-0067">ATP-binding</keyword>
<keyword evidence="2" id="KW-0547">Nucleotide-binding</keyword>
<dbReference type="PANTHER" id="PTHR45832:SF22">
    <property type="entry name" value="SERINE_THREONINE-PROTEIN KINASE SAMKA-RELATED"/>
    <property type="match status" value="1"/>
</dbReference>
<dbReference type="PANTHER" id="PTHR45832">
    <property type="entry name" value="SERINE/THREONINE-PROTEIN KINASE SAMKA-RELATED-RELATED"/>
    <property type="match status" value="1"/>
</dbReference>
<keyword evidence="4" id="KW-1133">Transmembrane helix</keyword>
<proteinExistence type="inferred from homology"/>
<dbReference type="SUPFAM" id="SSF56112">
    <property type="entry name" value="Protein kinase-like (PK-like)"/>
    <property type="match status" value="1"/>
</dbReference>
<evidence type="ECO:0000256" key="3">
    <source>
        <dbReference type="ARBA" id="ARBA00022840"/>
    </source>
</evidence>
<name>A0AAU8JXK2_9ACTN</name>
<evidence type="ECO:0000259" key="5">
    <source>
        <dbReference type="PROSITE" id="PS50011"/>
    </source>
</evidence>
<dbReference type="PROSITE" id="PS50011">
    <property type="entry name" value="PROTEIN_KINASE_DOM"/>
    <property type="match status" value="1"/>
</dbReference>
<evidence type="ECO:0000256" key="4">
    <source>
        <dbReference type="SAM" id="Phobius"/>
    </source>
</evidence>
<evidence type="ECO:0000256" key="2">
    <source>
        <dbReference type="ARBA" id="ARBA00022741"/>
    </source>
</evidence>
<evidence type="ECO:0000313" key="6">
    <source>
        <dbReference type="EMBL" id="XCM80027.1"/>
    </source>
</evidence>
<dbReference type="Gene3D" id="1.10.510.10">
    <property type="entry name" value="Transferase(Phosphotransferase) domain 1"/>
    <property type="match status" value="1"/>
</dbReference>
<feature type="domain" description="Protein kinase" evidence="5">
    <location>
        <begin position="1"/>
        <end position="265"/>
    </location>
</feature>
<dbReference type="SMART" id="SM00220">
    <property type="entry name" value="S_TKc"/>
    <property type="match status" value="1"/>
</dbReference>
<dbReference type="InterPro" id="IPR011009">
    <property type="entry name" value="Kinase-like_dom_sf"/>
</dbReference>
<dbReference type="GO" id="GO:0005524">
    <property type="term" value="F:ATP binding"/>
    <property type="evidence" value="ECO:0007669"/>
    <property type="project" value="UniProtKB-KW"/>
</dbReference>
<dbReference type="EMBL" id="CP159872">
    <property type="protein sequence ID" value="XCM80027.1"/>
    <property type="molecule type" value="Genomic_DNA"/>
</dbReference>
<gene>
    <name evidence="6" type="ORF">ABWK59_14425</name>
</gene>
<feature type="transmembrane region" description="Helical" evidence="4">
    <location>
        <begin position="322"/>
        <end position="346"/>
    </location>
</feature>